<name>A0A401AWS0_SALSE</name>
<sequence length="66" mass="7393">MGLALTGRRSPQSHRYLCSWGLTPLPPLSNSNYFGYIRCQGTEAPTMSALLFPGKANRLLRVRKLQ</sequence>
<protein>
    <submittedName>
        <fullName evidence="1">Uncharacterized protein</fullName>
    </submittedName>
</protein>
<dbReference type="EMBL" id="AAHOLL010000017">
    <property type="protein sequence ID" value="EBY5859554.1"/>
    <property type="molecule type" value="Genomic_DNA"/>
</dbReference>
<organism evidence="1">
    <name type="scientific">Salmonella senftenberg</name>
    <dbReference type="NCBI Taxonomy" id="28150"/>
    <lineage>
        <taxon>Bacteria</taxon>
        <taxon>Pseudomonadati</taxon>
        <taxon>Pseudomonadota</taxon>
        <taxon>Gammaproteobacteria</taxon>
        <taxon>Enterobacterales</taxon>
        <taxon>Enterobacteriaceae</taxon>
        <taxon>Salmonella</taxon>
    </lineage>
</organism>
<comment type="caution">
    <text evidence="1">The sequence shown here is derived from an EMBL/GenBank/DDBJ whole genome shotgun (WGS) entry which is preliminary data.</text>
</comment>
<dbReference type="EMBL" id="AAGUJP010000018">
    <property type="protein sequence ID" value="EBS0944462.1"/>
    <property type="molecule type" value="Genomic_DNA"/>
</dbReference>
<dbReference type="AlphaFoldDB" id="A0A401AWS0"/>
<proteinExistence type="predicted"/>
<gene>
    <name evidence="1" type="ORF">D5822_17930</name>
    <name evidence="2" type="ORF">D5B89_17910</name>
</gene>
<reference evidence="1" key="1">
    <citation type="submission" date="2018-09" db="EMBL/GenBank/DDBJ databases">
        <authorList>
            <person name="Ashton P.M."/>
            <person name="Dallman T."/>
            <person name="Nair S."/>
            <person name="De Pinna E."/>
            <person name="Peters T."/>
            <person name="Grant K."/>
        </authorList>
    </citation>
    <scope>NUCLEOTIDE SEQUENCE</scope>
    <source>
        <strain evidence="1">271131</strain>
        <strain evidence="2">596928</strain>
    </source>
</reference>
<evidence type="ECO:0000313" key="1">
    <source>
        <dbReference type="EMBL" id="EBS0944462.1"/>
    </source>
</evidence>
<evidence type="ECO:0000313" key="2">
    <source>
        <dbReference type="EMBL" id="EBY5859554.1"/>
    </source>
</evidence>
<accession>A0A401AWS0</accession>